<evidence type="ECO:0000256" key="1">
    <source>
        <dbReference type="ARBA" id="ARBA00005234"/>
    </source>
</evidence>
<comment type="similarity">
    <text evidence="1">Belongs to the peptidase C48 family.</text>
</comment>
<keyword evidence="4" id="KW-0833">Ubl conjugation pathway</keyword>
<dbReference type="SUPFAM" id="SSF54001">
    <property type="entry name" value="Cysteine proteinases"/>
    <property type="match status" value="1"/>
</dbReference>
<dbReference type="Pfam" id="PF02902">
    <property type="entry name" value="Peptidase_C48"/>
    <property type="match status" value="1"/>
</dbReference>
<dbReference type="GO" id="GO:0016926">
    <property type="term" value="P:protein desumoylation"/>
    <property type="evidence" value="ECO:0007669"/>
    <property type="project" value="TreeGrafter"/>
</dbReference>
<dbReference type="PROSITE" id="PS50600">
    <property type="entry name" value="ULP_PROTEASE"/>
    <property type="match status" value="1"/>
</dbReference>
<organism evidence="6">
    <name type="scientific">Dichomitus squalens</name>
    <dbReference type="NCBI Taxonomy" id="114155"/>
    <lineage>
        <taxon>Eukaryota</taxon>
        <taxon>Fungi</taxon>
        <taxon>Dikarya</taxon>
        <taxon>Basidiomycota</taxon>
        <taxon>Agaricomycotina</taxon>
        <taxon>Agaricomycetes</taxon>
        <taxon>Polyporales</taxon>
        <taxon>Polyporaceae</taxon>
        <taxon>Dichomitus</taxon>
    </lineage>
</organism>
<dbReference type="EMBL" id="ML143452">
    <property type="protein sequence ID" value="TBU26028.1"/>
    <property type="molecule type" value="Genomic_DNA"/>
</dbReference>
<proteinExistence type="inferred from homology"/>
<dbReference type="GO" id="GO:0070139">
    <property type="term" value="F:SUMO-specific endopeptidase activity"/>
    <property type="evidence" value="ECO:0007669"/>
    <property type="project" value="TreeGrafter"/>
</dbReference>
<protein>
    <submittedName>
        <fullName evidence="6">Uncharacterized protein</fullName>
    </submittedName>
</protein>
<dbReference type="Proteomes" id="UP000292957">
    <property type="component" value="Unassembled WGS sequence"/>
</dbReference>
<dbReference type="InterPro" id="IPR003653">
    <property type="entry name" value="Peptidase_C48_C"/>
</dbReference>
<keyword evidence="3" id="KW-0645">Protease</keyword>
<dbReference type="GO" id="GO:0005634">
    <property type="term" value="C:nucleus"/>
    <property type="evidence" value="ECO:0007669"/>
    <property type="project" value="TreeGrafter"/>
</dbReference>
<gene>
    <name evidence="6" type="ORF">BD311DRAFT_668500</name>
</gene>
<dbReference type="GO" id="GO:0006508">
    <property type="term" value="P:proteolysis"/>
    <property type="evidence" value="ECO:0007669"/>
    <property type="project" value="UniProtKB-KW"/>
</dbReference>
<dbReference type="InterPro" id="IPR038765">
    <property type="entry name" value="Papain-like_cys_pep_sf"/>
</dbReference>
<evidence type="ECO:0000256" key="5">
    <source>
        <dbReference type="ARBA" id="ARBA00022801"/>
    </source>
</evidence>
<evidence type="ECO:0000256" key="2">
    <source>
        <dbReference type="ARBA" id="ARBA00022553"/>
    </source>
</evidence>
<dbReference type="OrthoDB" id="442460at2759"/>
<evidence type="ECO:0000256" key="3">
    <source>
        <dbReference type="ARBA" id="ARBA00022670"/>
    </source>
</evidence>
<dbReference type="PANTHER" id="PTHR46896:SF3">
    <property type="entry name" value="FI06413P-RELATED"/>
    <property type="match status" value="1"/>
</dbReference>
<dbReference type="GO" id="GO:0005737">
    <property type="term" value="C:cytoplasm"/>
    <property type="evidence" value="ECO:0007669"/>
    <property type="project" value="TreeGrafter"/>
</dbReference>
<dbReference type="Gene3D" id="3.40.395.10">
    <property type="entry name" value="Adenoviral Proteinase, Chain A"/>
    <property type="match status" value="1"/>
</dbReference>
<dbReference type="OMA" id="RYWISHL"/>
<dbReference type="InterPro" id="IPR051947">
    <property type="entry name" value="Sentrin-specific_protease"/>
</dbReference>
<dbReference type="PANTHER" id="PTHR46896">
    <property type="entry name" value="SENTRIN-SPECIFIC PROTEASE"/>
    <property type="match status" value="1"/>
</dbReference>
<feature type="non-terminal residue" evidence="6">
    <location>
        <position position="1"/>
    </location>
</feature>
<name>A0A4Q9NQ94_9APHY</name>
<keyword evidence="5" id="KW-0378">Hydrolase</keyword>
<reference evidence="6" key="1">
    <citation type="submission" date="2019-01" db="EMBL/GenBank/DDBJ databases">
        <title>Draft genome sequences of three monokaryotic isolates of the white-rot basidiomycete fungus Dichomitus squalens.</title>
        <authorList>
            <consortium name="DOE Joint Genome Institute"/>
            <person name="Lopez S.C."/>
            <person name="Andreopoulos B."/>
            <person name="Pangilinan J."/>
            <person name="Lipzen A."/>
            <person name="Riley R."/>
            <person name="Ahrendt S."/>
            <person name="Ng V."/>
            <person name="Barry K."/>
            <person name="Daum C."/>
            <person name="Grigoriev I.V."/>
            <person name="Hilden K.S."/>
            <person name="Makela M.R."/>
            <person name="de Vries R.P."/>
        </authorList>
    </citation>
    <scope>NUCLEOTIDE SEQUENCE [LARGE SCALE GENOMIC DNA]</scope>
    <source>
        <strain evidence="6">OM18370.1</strain>
    </source>
</reference>
<accession>A0A4Q9NQ94</accession>
<keyword evidence="2" id="KW-0597">Phosphoprotein</keyword>
<evidence type="ECO:0000313" key="6">
    <source>
        <dbReference type="EMBL" id="TBU26028.1"/>
    </source>
</evidence>
<dbReference type="AlphaFoldDB" id="A0A4Q9NQ94"/>
<evidence type="ECO:0000256" key="4">
    <source>
        <dbReference type="ARBA" id="ARBA00022786"/>
    </source>
</evidence>
<sequence>LLVYPQTGTGAVNITRADLKRLDDGQYLNDTIIEFGLKLWMENLRQKLPELADQVHVFNSFFYKKLSSKKECVFISLGGVPSY</sequence>